<keyword evidence="3" id="KW-0560">Oxidoreductase</keyword>
<dbReference type="EMBL" id="JBHLYW010000001">
    <property type="protein sequence ID" value="MFC0075657.1"/>
    <property type="molecule type" value="Genomic_DNA"/>
</dbReference>
<dbReference type="InterPro" id="IPR000866">
    <property type="entry name" value="AhpC/TSA"/>
</dbReference>
<keyword evidence="1" id="KW-1133">Transmembrane helix</keyword>
<organism evidence="3 4">
    <name type="scientific">Flavobacterium procerum</name>
    <dbReference type="NCBI Taxonomy" id="1455569"/>
    <lineage>
        <taxon>Bacteria</taxon>
        <taxon>Pseudomonadati</taxon>
        <taxon>Bacteroidota</taxon>
        <taxon>Flavobacteriia</taxon>
        <taxon>Flavobacteriales</taxon>
        <taxon>Flavobacteriaceae</taxon>
        <taxon>Flavobacterium</taxon>
    </lineage>
</organism>
<sequence length="173" mass="20477">MKKYLKIIFLVLIIGSLVFLITEIITKINYKKEIAEKINTIPIFCYQDINGKNFTNDNLSKSTPVIFIYFNTECEYCNEEAQMISENINKFKNFQIVFISIEEIELIKKFVLFHKLNNYDNLYFLRDSKVSFASTFDVNTLPCIVLYNKNRKLIEKIKGQTKPELLFKKLKIE</sequence>
<feature type="transmembrane region" description="Helical" evidence="1">
    <location>
        <begin position="7"/>
        <end position="25"/>
    </location>
</feature>
<reference evidence="3 4" key="1">
    <citation type="submission" date="2024-09" db="EMBL/GenBank/DDBJ databases">
        <authorList>
            <person name="Sun Q."/>
            <person name="Mori K."/>
        </authorList>
    </citation>
    <scope>NUCLEOTIDE SEQUENCE [LARGE SCALE GENOMIC DNA]</scope>
    <source>
        <strain evidence="3 4">CGMCC 1.12926</strain>
    </source>
</reference>
<proteinExistence type="predicted"/>
<dbReference type="RefSeq" id="WP_379683678.1">
    <property type="nucleotide sequence ID" value="NZ_JBHLYW010000001.1"/>
</dbReference>
<feature type="domain" description="Alkyl hydroperoxide reductase subunit C/ Thiol specific antioxidant" evidence="2">
    <location>
        <begin position="40"/>
        <end position="153"/>
    </location>
</feature>
<dbReference type="EC" id="1.11.1.24" evidence="3"/>
<dbReference type="Proteomes" id="UP001589734">
    <property type="component" value="Unassembled WGS sequence"/>
</dbReference>
<dbReference type="Pfam" id="PF00578">
    <property type="entry name" value="AhpC-TSA"/>
    <property type="match status" value="1"/>
</dbReference>
<protein>
    <submittedName>
        <fullName evidence="3">Peroxiredoxin family protein</fullName>
        <ecNumber evidence="3">1.11.1.24</ecNumber>
    </submittedName>
</protein>
<evidence type="ECO:0000313" key="4">
    <source>
        <dbReference type="Proteomes" id="UP001589734"/>
    </source>
</evidence>
<keyword evidence="4" id="KW-1185">Reference proteome</keyword>
<keyword evidence="1" id="KW-0812">Transmembrane</keyword>
<evidence type="ECO:0000256" key="1">
    <source>
        <dbReference type="SAM" id="Phobius"/>
    </source>
</evidence>
<gene>
    <name evidence="3" type="ORF">ACFFLS_01280</name>
</gene>
<dbReference type="GO" id="GO:0140824">
    <property type="term" value="F:thioredoxin-dependent peroxiredoxin activity"/>
    <property type="evidence" value="ECO:0007669"/>
    <property type="project" value="UniProtKB-EC"/>
</dbReference>
<dbReference type="SUPFAM" id="SSF52833">
    <property type="entry name" value="Thioredoxin-like"/>
    <property type="match status" value="1"/>
</dbReference>
<dbReference type="InterPro" id="IPR036249">
    <property type="entry name" value="Thioredoxin-like_sf"/>
</dbReference>
<keyword evidence="3" id="KW-0575">Peroxidase</keyword>
<evidence type="ECO:0000313" key="3">
    <source>
        <dbReference type="EMBL" id="MFC0075657.1"/>
    </source>
</evidence>
<accession>A0ABV6BNK4</accession>
<comment type="caution">
    <text evidence="3">The sequence shown here is derived from an EMBL/GenBank/DDBJ whole genome shotgun (WGS) entry which is preliminary data.</text>
</comment>
<evidence type="ECO:0000259" key="2">
    <source>
        <dbReference type="Pfam" id="PF00578"/>
    </source>
</evidence>
<dbReference type="Gene3D" id="3.40.30.10">
    <property type="entry name" value="Glutaredoxin"/>
    <property type="match status" value="1"/>
</dbReference>
<keyword evidence="1" id="KW-0472">Membrane</keyword>
<name>A0ABV6BNK4_9FLAO</name>